<proteinExistence type="predicted"/>
<evidence type="ECO:0000313" key="2">
    <source>
        <dbReference type="EMBL" id="CAD1474717.1"/>
    </source>
</evidence>
<dbReference type="Proteomes" id="UP000752696">
    <property type="component" value="Unassembled WGS sequence"/>
</dbReference>
<dbReference type="OrthoDB" id="6617147at2759"/>
<keyword evidence="3" id="KW-1185">Reference proteome</keyword>
<organism evidence="2 3">
    <name type="scientific">Heterotrigona itama</name>
    <dbReference type="NCBI Taxonomy" id="395501"/>
    <lineage>
        <taxon>Eukaryota</taxon>
        <taxon>Metazoa</taxon>
        <taxon>Ecdysozoa</taxon>
        <taxon>Arthropoda</taxon>
        <taxon>Hexapoda</taxon>
        <taxon>Insecta</taxon>
        <taxon>Pterygota</taxon>
        <taxon>Neoptera</taxon>
        <taxon>Endopterygota</taxon>
        <taxon>Hymenoptera</taxon>
        <taxon>Apocrita</taxon>
        <taxon>Aculeata</taxon>
        <taxon>Apoidea</taxon>
        <taxon>Anthophila</taxon>
        <taxon>Apidae</taxon>
        <taxon>Heterotrigona</taxon>
    </lineage>
</organism>
<dbReference type="AlphaFoldDB" id="A0A6V7H676"/>
<accession>A0A6V7H676</accession>
<keyword evidence="1" id="KW-1133">Transmembrane helix</keyword>
<gene>
    <name evidence="2" type="ORF">MHI_LOCUS484853</name>
</gene>
<feature type="transmembrane region" description="Helical" evidence="1">
    <location>
        <begin position="67"/>
        <end position="84"/>
    </location>
</feature>
<evidence type="ECO:0000313" key="3">
    <source>
        <dbReference type="Proteomes" id="UP000752696"/>
    </source>
</evidence>
<feature type="non-terminal residue" evidence="2">
    <location>
        <position position="87"/>
    </location>
</feature>
<reference evidence="2" key="1">
    <citation type="submission" date="2020-07" db="EMBL/GenBank/DDBJ databases">
        <authorList>
            <person name="Nazaruddin N."/>
        </authorList>
    </citation>
    <scope>NUCLEOTIDE SEQUENCE</scope>
</reference>
<name>A0A6V7H676_9HYME</name>
<keyword evidence="1" id="KW-0812">Transmembrane</keyword>
<comment type="caution">
    <text evidence="2">The sequence shown here is derived from an EMBL/GenBank/DDBJ whole genome shotgun (WGS) entry which is preliminary data.</text>
</comment>
<evidence type="ECO:0000256" key="1">
    <source>
        <dbReference type="SAM" id="Phobius"/>
    </source>
</evidence>
<keyword evidence="1" id="KW-0472">Membrane</keyword>
<feature type="transmembrane region" description="Helical" evidence="1">
    <location>
        <begin position="30"/>
        <end position="55"/>
    </location>
</feature>
<feature type="non-terminal residue" evidence="2">
    <location>
        <position position="1"/>
    </location>
</feature>
<sequence length="87" mass="10066">LNYQLTWNLYLMKILGIWPEERKWNRPSSYVVLLPFLTMLCFVCGPQTINLPLIAHDLNLVVENLSLGNMTVTIALTKAIIFWMKGE</sequence>
<dbReference type="EMBL" id="CAJDYZ010007858">
    <property type="protein sequence ID" value="CAD1474717.1"/>
    <property type="molecule type" value="Genomic_DNA"/>
</dbReference>
<protein>
    <submittedName>
        <fullName evidence="2">Uncharacterized protein</fullName>
    </submittedName>
</protein>